<feature type="region of interest" description="Disordered" evidence="1">
    <location>
        <begin position="545"/>
        <end position="573"/>
    </location>
</feature>
<comment type="caution">
    <text evidence="2">The sequence shown here is derived from an EMBL/GenBank/DDBJ whole genome shotgun (WGS) entry which is preliminary data.</text>
</comment>
<gene>
    <name evidence="2" type="ORF">Ctob_001411</name>
</gene>
<feature type="compositionally biased region" description="Polar residues" evidence="1">
    <location>
        <begin position="60"/>
        <end position="74"/>
    </location>
</feature>
<sequence length="580" mass="62934">MLYGPLAGNDDDEADACEGDGREGAFGSKVYIDLDAGGYSANHAAESDEVRRSSVHATAPTISDPTSGRLCNSRSRSRTDSPMRLRGGRGGGAIAGVGVDGADDVYRLLLVGDETAGATAPSANPALEELMREEGERRGFISRPLADAFGEITAEVSRDLELKVEAEVRAVRVRQRWGTLSLRLRVRGAVALARASLALEAESSALDREAAKAQALEYAGLRLLTEGARAGEMLDTFEMAQELLRLQHVAGAGELEALTQLLSERVQFHVCSGDAEAPPSDVRFEGRSTLMAYLKAAQIPRTRRMLANIQPSAMRLDGRTSTSFEIHNKAGETERFLDVIGWDAAGHVSSWVRVREPRPMQRDFLQMVGAGRTRELPALFDLPRLAFAIADGHACKVYADPTEARAALLATATRLGGRIAHIGRTRELRAWTWPEGMPSPPKPPGKPGKPPAPAARLYQAILIGTFRPLGAKWYGEQEVAMRETAEWRGTAITRVVWEVLSEDHPQAQSVWERLRAKRRRAKQTDAQRPASAAAAALNRPAWSDAIAKPPALSKGGLKTAKDKEMAPRPKDLGLPWCVLD</sequence>
<evidence type="ECO:0000313" key="2">
    <source>
        <dbReference type="EMBL" id="KOO20899.1"/>
    </source>
</evidence>
<dbReference type="Proteomes" id="UP000037460">
    <property type="component" value="Unassembled WGS sequence"/>
</dbReference>
<protein>
    <submittedName>
        <fullName evidence="2">Uncharacterized protein</fullName>
    </submittedName>
</protein>
<feature type="region of interest" description="Disordered" evidence="1">
    <location>
        <begin position="1"/>
        <end position="23"/>
    </location>
</feature>
<feature type="compositionally biased region" description="Basic and acidic residues" evidence="1">
    <location>
        <begin position="559"/>
        <end position="571"/>
    </location>
</feature>
<feature type="region of interest" description="Disordered" evidence="1">
    <location>
        <begin position="45"/>
        <end position="89"/>
    </location>
</feature>
<organism evidence="2 3">
    <name type="scientific">Chrysochromulina tobinii</name>
    <dbReference type="NCBI Taxonomy" id="1460289"/>
    <lineage>
        <taxon>Eukaryota</taxon>
        <taxon>Haptista</taxon>
        <taxon>Haptophyta</taxon>
        <taxon>Prymnesiophyceae</taxon>
        <taxon>Prymnesiales</taxon>
        <taxon>Chrysochromulinaceae</taxon>
        <taxon>Chrysochromulina</taxon>
    </lineage>
</organism>
<accession>A0A0M0J2W6</accession>
<feature type="compositionally biased region" description="Pro residues" evidence="1">
    <location>
        <begin position="437"/>
        <end position="453"/>
    </location>
</feature>
<dbReference type="EMBL" id="JWZX01003404">
    <property type="protein sequence ID" value="KOO20899.1"/>
    <property type="molecule type" value="Genomic_DNA"/>
</dbReference>
<feature type="region of interest" description="Disordered" evidence="1">
    <location>
        <begin position="433"/>
        <end position="453"/>
    </location>
</feature>
<evidence type="ECO:0000313" key="3">
    <source>
        <dbReference type="Proteomes" id="UP000037460"/>
    </source>
</evidence>
<reference evidence="3" key="1">
    <citation type="journal article" date="2015" name="PLoS Genet.">
        <title>Genome Sequence and Transcriptome Analyses of Chrysochromulina tobin: Metabolic Tools for Enhanced Algal Fitness in the Prominent Order Prymnesiales (Haptophyceae).</title>
        <authorList>
            <person name="Hovde B.T."/>
            <person name="Deodato C.R."/>
            <person name="Hunsperger H.M."/>
            <person name="Ryken S.A."/>
            <person name="Yost W."/>
            <person name="Jha R.K."/>
            <person name="Patterson J."/>
            <person name="Monnat R.J. Jr."/>
            <person name="Barlow S.B."/>
            <person name="Starkenburg S.R."/>
            <person name="Cattolico R.A."/>
        </authorList>
    </citation>
    <scope>NUCLEOTIDE SEQUENCE</scope>
    <source>
        <strain evidence="3">CCMP291</strain>
    </source>
</reference>
<dbReference type="AlphaFoldDB" id="A0A0M0J2W6"/>
<feature type="compositionally biased region" description="Acidic residues" evidence="1">
    <location>
        <begin position="9"/>
        <end position="18"/>
    </location>
</feature>
<proteinExistence type="predicted"/>
<keyword evidence="3" id="KW-1185">Reference proteome</keyword>
<name>A0A0M0J2W6_9EUKA</name>
<feature type="region of interest" description="Disordered" evidence="1">
    <location>
        <begin position="519"/>
        <end position="538"/>
    </location>
</feature>
<feature type="compositionally biased region" description="Low complexity" evidence="1">
    <location>
        <begin position="526"/>
        <end position="538"/>
    </location>
</feature>
<evidence type="ECO:0000256" key="1">
    <source>
        <dbReference type="SAM" id="MobiDB-lite"/>
    </source>
</evidence>